<proteinExistence type="predicted"/>
<accession>Q6TMB7</accession>
<dbReference type="GO" id="GO:0000772">
    <property type="term" value="F:mating pheromone activity"/>
    <property type="evidence" value="ECO:0007669"/>
    <property type="project" value="InterPro"/>
</dbReference>
<name>Q6TMB7_COPCI</name>
<sequence length="72" mass="7691">MSDLFASLDLFLSSTEDNGCVCFDTNLSATTESQGCEILSKQASISTQELDGVLADFERRSGVGASWFCTIA</sequence>
<organism evidence="1">
    <name type="scientific">Coprinopsis cinerea</name>
    <name type="common">Inky cap fungus</name>
    <name type="synonym">Hormographiella aspergillata</name>
    <dbReference type="NCBI Taxonomy" id="5346"/>
    <lineage>
        <taxon>Eukaryota</taxon>
        <taxon>Fungi</taxon>
        <taxon>Dikarya</taxon>
        <taxon>Basidiomycota</taxon>
        <taxon>Agaricomycotina</taxon>
        <taxon>Agaricomycetes</taxon>
        <taxon>Agaricomycetidae</taxon>
        <taxon>Agaricales</taxon>
        <taxon>Agaricineae</taxon>
        <taxon>Psathyrellaceae</taxon>
        <taxon>Coprinopsis</taxon>
    </lineage>
</organism>
<protein>
    <submittedName>
        <fullName evidence="1">Pheromone Phb3.1 B43</fullName>
    </submittedName>
</protein>
<reference evidence="1" key="1">
    <citation type="journal article" date="2005" name="Genetics">
        <title>The origin of multiple B mating specificities in Coprinus cinereus.</title>
        <authorList>
            <person name="Riquelme M."/>
            <person name="Challen M.P."/>
            <person name="Casselton L.A."/>
            <person name="Brown A.J."/>
        </authorList>
    </citation>
    <scope>NUCLEOTIDE SEQUENCE</scope>
    <source>
        <strain evidence="1">AT8</strain>
    </source>
</reference>
<dbReference type="InterPro" id="IPR012597">
    <property type="entry name" value="Pheromone"/>
</dbReference>
<dbReference type="GO" id="GO:0016020">
    <property type="term" value="C:membrane"/>
    <property type="evidence" value="ECO:0007669"/>
    <property type="project" value="InterPro"/>
</dbReference>
<dbReference type="EMBL" id="AY393917">
    <property type="protein sequence ID" value="AAQ96357.1"/>
    <property type="molecule type" value="Genomic_DNA"/>
</dbReference>
<evidence type="ECO:0000313" key="1">
    <source>
        <dbReference type="EMBL" id="AAQ96357.1"/>
    </source>
</evidence>
<dbReference type="AlphaFoldDB" id="Q6TMB7"/>
<dbReference type="Pfam" id="PF08015">
    <property type="entry name" value="Pheromone"/>
    <property type="match status" value="1"/>
</dbReference>